<protein>
    <submittedName>
        <fullName evidence="1">Helix-turn-helix transcriptional regulator</fullName>
    </submittedName>
</protein>
<dbReference type="Proteomes" id="UP001589891">
    <property type="component" value="Unassembled WGS sequence"/>
</dbReference>
<proteinExistence type="predicted"/>
<sequence length="81" mass="8907">MQPDTLQDIYRQAAALAQLLSFAEVCSLLRKSRSGVYKLMASDPTFPRSIKDGEARSARAFFVASEIAAWQQAKLATRDAA</sequence>
<accession>A0ABV6SKK6</accession>
<evidence type="ECO:0000313" key="1">
    <source>
        <dbReference type="EMBL" id="MFC0709743.1"/>
    </source>
</evidence>
<dbReference type="RefSeq" id="WP_376945033.1">
    <property type="nucleotide sequence ID" value="NZ_CP171449.1"/>
</dbReference>
<dbReference type="EMBL" id="JBHLSS010000050">
    <property type="protein sequence ID" value="MFC0709743.1"/>
    <property type="molecule type" value="Genomic_DNA"/>
</dbReference>
<organism evidence="1 2">
    <name type="scientific">Azorhizophilus paspali</name>
    <name type="common">Azotobacter paspali</name>
    <dbReference type="NCBI Taxonomy" id="69963"/>
    <lineage>
        <taxon>Bacteria</taxon>
        <taxon>Pseudomonadati</taxon>
        <taxon>Pseudomonadota</taxon>
        <taxon>Gammaproteobacteria</taxon>
        <taxon>Pseudomonadales</taxon>
        <taxon>Pseudomonadaceae</taxon>
        <taxon>Azorhizophilus</taxon>
    </lineage>
</organism>
<dbReference type="InterPro" id="IPR010260">
    <property type="entry name" value="AlpA"/>
</dbReference>
<gene>
    <name evidence="1" type="ORF">ACFFGX_09115</name>
</gene>
<evidence type="ECO:0000313" key="2">
    <source>
        <dbReference type="Proteomes" id="UP001589891"/>
    </source>
</evidence>
<keyword evidence="2" id="KW-1185">Reference proteome</keyword>
<dbReference type="Pfam" id="PF05930">
    <property type="entry name" value="Phage_AlpA"/>
    <property type="match status" value="1"/>
</dbReference>
<comment type="caution">
    <text evidence="1">The sequence shown here is derived from an EMBL/GenBank/DDBJ whole genome shotgun (WGS) entry which is preliminary data.</text>
</comment>
<reference evidence="1 2" key="1">
    <citation type="submission" date="2024-09" db="EMBL/GenBank/DDBJ databases">
        <authorList>
            <person name="Sun Q."/>
            <person name="Mori K."/>
        </authorList>
    </citation>
    <scope>NUCLEOTIDE SEQUENCE [LARGE SCALE GENOMIC DNA]</scope>
    <source>
        <strain evidence="1 2">NCAIM B.01794</strain>
    </source>
</reference>
<name>A0ABV6SKK6_AZOPA</name>